<dbReference type="InterPro" id="IPR006224">
    <property type="entry name" value="PsdUridine_synth_RluA-like_CS"/>
</dbReference>
<dbReference type="CDD" id="cd00165">
    <property type="entry name" value="S4"/>
    <property type="match status" value="1"/>
</dbReference>
<dbReference type="InterPro" id="IPR050188">
    <property type="entry name" value="RluA_PseudoU_synthase"/>
</dbReference>
<dbReference type="CDD" id="cd02869">
    <property type="entry name" value="PseudoU_synth_RluA_like"/>
    <property type="match status" value="1"/>
</dbReference>
<evidence type="ECO:0000256" key="4">
    <source>
        <dbReference type="ARBA" id="ARBA00012785"/>
    </source>
</evidence>
<evidence type="ECO:0000256" key="10">
    <source>
        <dbReference type="PROSITE-ProRule" id="PRU00182"/>
    </source>
</evidence>
<proteinExistence type="inferred from homology"/>
<sequence length="306" mass="34428">MTCITVNVEIPSRLDRYLRRNYPELTQGIIEQLLRRGQIKLNGRKVHAGIRVVNGDKILIQERVSIKFNSSSSIEQSFSPAIKNLAGKLLQEYQLYSDDNLLAINKPHALATQGGSKIRLSIQDALCYLNTKGNDFKLVHRLDKDTSGLLLIAKNYLTAYKLTTAFSNKTIQKIYLAIVYGRPPQSSGEIQGMIAKNRTGVYEKVADDNNGKLAITKYKVLATDGKRSLIEFIPLTGRMHQLRFHALKLGCPIIGDKKYSTSITKHEPPMLLHARKIIIPSSLWGFDLTIEADLPEYFLTIMNSIN</sequence>
<name>A0ABZ0URC4_9RICK</name>
<keyword evidence="10" id="KW-0694">RNA-binding</keyword>
<comment type="similarity">
    <text evidence="3">Belongs to the pseudouridine synthase RluA family.</text>
</comment>
<evidence type="ECO:0000256" key="5">
    <source>
        <dbReference type="ARBA" id="ARBA00017128"/>
    </source>
</evidence>
<evidence type="ECO:0000256" key="8">
    <source>
        <dbReference type="ARBA" id="ARBA00031975"/>
    </source>
</evidence>
<dbReference type="EMBL" id="CP112932">
    <property type="protein sequence ID" value="WPY00193.1"/>
    <property type="molecule type" value="Genomic_DNA"/>
</dbReference>
<dbReference type="Proteomes" id="UP001326613">
    <property type="component" value="Chromosome"/>
</dbReference>
<evidence type="ECO:0000313" key="13">
    <source>
        <dbReference type="Proteomes" id="UP001326613"/>
    </source>
</evidence>
<evidence type="ECO:0000259" key="11">
    <source>
        <dbReference type="SMART" id="SM00363"/>
    </source>
</evidence>
<dbReference type="Gene3D" id="3.10.290.10">
    <property type="entry name" value="RNA-binding S4 domain"/>
    <property type="match status" value="1"/>
</dbReference>
<dbReference type="InterPro" id="IPR020103">
    <property type="entry name" value="PsdUridine_synth_cat_dom_sf"/>
</dbReference>
<dbReference type="PANTHER" id="PTHR21600">
    <property type="entry name" value="MITOCHONDRIAL RNA PSEUDOURIDINE SYNTHASE"/>
    <property type="match status" value="1"/>
</dbReference>
<evidence type="ECO:0000256" key="9">
    <source>
        <dbReference type="ARBA" id="ARBA00033053"/>
    </source>
</evidence>
<dbReference type="SUPFAM" id="SSF55120">
    <property type="entry name" value="Pseudouridine synthase"/>
    <property type="match status" value="1"/>
</dbReference>
<organism evidence="12 13">
    <name type="scientific">Candidatus Trichorickettsia mobilis</name>
    <dbReference type="NCBI Taxonomy" id="1346319"/>
    <lineage>
        <taxon>Bacteria</taxon>
        <taxon>Pseudomonadati</taxon>
        <taxon>Pseudomonadota</taxon>
        <taxon>Alphaproteobacteria</taxon>
        <taxon>Rickettsiales</taxon>
        <taxon>Rickettsiaceae</taxon>
        <taxon>Rickettsieae</taxon>
        <taxon>Candidatus Trichorickettsia</taxon>
    </lineage>
</organism>
<dbReference type="Gene3D" id="3.30.2350.10">
    <property type="entry name" value="Pseudouridine synthase"/>
    <property type="match status" value="1"/>
</dbReference>
<evidence type="ECO:0000313" key="12">
    <source>
        <dbReference type="EMBL" id="WPY00193.1"/>
    </source>
</evidence>
<keyword evidence="6" id="KW-0413">Isomerase</keyword>
<comment type="catalytic activity">
    <reaction evidence="1">
        <text>uridine(955/2504/2580) in 23S rRNA = pseudouridine(955/2504/2580) in 23S rRNA</text>
        <dbReference type="Rhea" id="RHEA:42528"/>
        <dbReference type="Rhea" id="RHEA-COMP:10099"/>
        <dbReference type="Rhea" id="RHEA-COMP:10100"/>
        <dbReference type="ChEBI" id="CHEBI:65314"/>
        <dbReference type="ChEBI" id="CHEBI:65315"/>
        <dbReference type="EC" id="5.4.99.24"/>
    </reaction>
</comment>
<accession>A0ABZ0URC4</accession>
<dbReference type="EC" id="5.4.99.24" evidence="4"/>
<comment type="function">
    <text evidence="2">Responsible for synthesis of pseudouridine from uracil at positions 955, 2504 and 2580 in 23S ribosomal RNA.</text>
</comment>
<dbReference type="InterPro" id="IPR006145">
    <property type="entry name" value="PsdUridine_synth_RsuA/RluA"/>
</dbReference>
<evidence type="ECO:0000256" key="3">
    <source>
        <dbReference type="ARBA" id="ARBA00010876"/>
    </source>
</evidence>
<evidence type="ECO:0000256" key="7">
    <source>
        <dbReference type="ARBA" id="ARBA00030705"/>
    </source>
</evidence>
<feature type="domain" description="RNA-binding S4" evidence="11">
    <location>
        <begin position="12"/>
        <end position="71"/>
    </location>
</feature>
<evidence type="ECO:0000256" key="2">
    <source>
        <dbReference type="ARBA" id="ARBA00002876"/>
    </source>
</evidence>
<reference evidence="12 13" key="1">
    <citation type="submission" date="2022-10" db="EMBL/GenBank/DDBJ databases">
        <title>Host association and intracellularity evolved multiple times independently in the Rickettsiales.</title>
        <authorList>
            <person name="Castelli M."/>
            <person name="Nardi T."/>
            <person name="Gammuto L."/>
            <person name="Bellinzona G."/>
            <person name="Sabaneyeva E."/>
            <person name="Potekhin A."/>
            <person name="Serra V."/>
            <person name="Petroni G."/>
            <person name="Sassera D."/>
        </authorList>
    </citation>
    <scope>NUCLEOTIDE SEQUENCE [LARGE SCALE GENOMIC DNA]</scope>
    <source>
        <strain evidence="12 13">Kr 154-4</strain>
    </source>
</reference>
<keyword evidence="13" id="KW-1185">Reference proteome</keyword>
<dbReference type="PANTHER" id="PTHR21600:SF81">
    <property type="entry name" value="21S RRNA PSEUDOURIDINE(2819) SYNTHASE"/>
    <property type="match status" value="1"/>
</dbReference>
<dbReference type="Pfam" id="PF00849">
    <property type="entry name" value="PseudoU_synth_2"/>
    <property type="match status" value="1"/>
</dbReference>
<dbReference type="SUPFAM" id="SSF55174">
    <property type="entry name" value="Alpha-L RNA-binding motif"/>
    <property type="match status" value="1"/>
</dbReference>
<dbReference type="SMART" id="SM00363">
    <property type="entry name" value="S4"/>
    <property type="match status" value="1"/>
</dbReference>
<dbReference type="PROSITE" id="PS50889">
    <property type="entry name" value="S4"/>
    <property type="match status" value="1"/>
</dbReference>
<evidence type="ECO:0000256" key="6">
    <source>
        <dbReference type="ARBA" id="ARBA00023235"/>
    </source>
</evidence>
<gene>
    <name evidence="12" type="ORF">Trichorick_00064</name>
</gene>
<dbReference type="InterPro" id="IPR036986">
    <property type="entry name" value="S4_RNA-bd_sf"/>
</dbReference>
<dbReference type="PROSITE" id="PS01129">
    <property type="entry name" value="PSI_RLU"/>
    <property type="match status" value="1"/>
</dbReference>
<evidence type="ECO:0000256" key="1">
    <source>
        <dbReference type="ARBA" id="ARBA00000381"/>
    </source>
</evidence>
<dbReference type="InterPro" id="IPR002942">
    <property type="entry name" value="S4_RNA-bd"/>
</dbReference>
<protein>
    <recommendedName>
        <fullName evidence="5">Ribosomal large subunit pseudouridine synthase C</fullName>
        <ecNumber evidence="4">5.4.99.24</ecNumber>
    </recommendedName>
    <alternativeName>
        <fullName evidence="7">23S rRNA pseudouridine(955/2504/2580) synthase</fullName>
    </alternativeName>
    <alternativeName>
        <fullName evidence="8">rRNA pseudouridylate synthase C</fullName>
    </alternativeName>
    <alternativeName>
        <fullName evidence="9">rRNA-uridine isomerase C</fullName>
    </alternativeName>
</protein>
<dbReference type="RefSeq" id="WP_323738288.1">
    <property type="nucleotide sequence ID" value="NZ_CP112932.1"/>
</dbReference>